<evidence type="ECO:0000256" key="4">
    <source>
        <dbReference type="ARBA" id="ARBA00013531"/>
    </source>
</evidence>
<dbReference type="GO" id="GO:0008121">
    <property type="term" value="F:quinol-cytochrome-c reductase activity"/>
    <property type="evidence" value="ECO:0007669"/>
    <property type="project" value="InterPro"/>
</dbReference>
<comment type="subunit">
    <text evidence="3 16">The main subunits of complex b-c1 are: cytochrome b, cytochrome c1 and the Rieske protein.</text>
</comment>
<dbReference type="SUPFAM" id="SSF81342">
    <property type="entry name" value="Transmembrane di-heme cytochromes"/>
    <property type="match status" value="1"/>
</dbReference>
<keyword evidence="8 16" id="KW-0812">Transmembrane</keyword>
<evidence type="ECO:0000313" key="20">
    <source>
        <dbReference type="EMBL" id="KTD79305.1"/>
    </source>
</evidence>
<dbReference type="InterPro" id="IPR030689">
    <property type="entry name" value="Cytochrome_b"/>
</dbReference>
<evidence type="ECO:0000256" key="8">
    <source>
        <dbReference type="ARBA" id="ARBA00022692"/>
    </source>
</evidence>
<dbReference type="STRING" id="66969.Lwal_1377"/>
<dbReference type="Pfam" id="PF00032">
    <property type="entry name" value="Cytochrom_B_C"/>
    <property type="match status" value="1"/>
</dbReference>
<evidence type="ECO:0000256" key="6">
    <source>
        <dbReference type="ARBA" id="ARBA00022617"/>
    </source>
</evidence>
<dbReference type="AlphaFoldDB" id="A0A0W1AD85"/>
<evidence type="ECO:0000259" key="18">
    <source>
        <dbReference type="PROSITE" id="PS51002"/>
    </source>
</evidence>
<keyword evidence="21" id="KW-1185">Reference proteome</keyword>
<evidence type="ECO:0000313" key="21">
    <source>
        <dbReference type="Proteomes" id="UP000054729"/>
    </source>
</evidence>
<dbReference type="Proteomes" id="UP000054729">
    <property type="component" value="Unassembled WGS sequence"/>
</dbReference>
<dbReference type="InterPro" id="IPR036150">
    <property type="entry name" value="Cyt_b/b6_C_sf"/>
</dbReference>
<comment type="caution">
    <text evidence="20">The sequence shown here is derived from an EMBL/GenBank/DDBJ whole genome shotgun (WGS) entry which is preliminary data.</text>
</comment>
<feature type="transmembrane region" description="Helical" evidence="17">
    <location>
        <begin position="184"/>
        <end position="207"/>
    </location>
</feature>
<evidence type="ECO:0000256" key="3">
    <source>
        <dbReference type="ARBA" id="ARBA00011649"/>
    </source>
</evidence>
<feature type="transmembrane region" description="Helical" evidence="17">
    <location>
        <begin position="117"/>
        <end position="139"/>
    </location>
</feature>
<feature type="domain" description="Cytochrome b/b6 C-terminal region profile" evidence="19">
    <location>
        <begin position="226"/>
        <end position="399"/>
    </location>
</feature>
<protein>
    <recommendedName>
        <fullName evidence="4 16">Cytochrome b</fullName>
    </recommendedName>
</protein>
<dbReference type="FunFam" id="1.20.810.10:FF:000004">
    <property type="entry name" value="Cytochrome b"/>
    <property type="match status" value="1"/>
</dbReference>
<evidence type="ECO:0000256" key="5">
    <source>
        <dbReference type="ARBA" id="ARBA00022448"/>
    </source>
</evidence>
<feature type="transmembrane region" description="Helical" evidence="17">
    <location>
        <begin position="81"/>
        <end position="102"/>
    </location>
</feature>
<feature type="binding site" description="axial binding residue" evidence="15">
    <location>
        <position position="188"/>
    </location>
    <ligand>
        <name>heme b</name>
        <dbReference type="ChEBI" id="CHEBI:60344"/>
        <label>b562</label>
    </ligand>
    <ligandPart>
        <name>Fe</name>
        <dbReference type="ChEBI" id="CHEBI:18248"/>
    </ligandPart>
</feature>
<dbReference type="SUPFAM" id="SSF81648">
    <property type="entry name" value="a domain/subunit of cytochrome bc1 complex (Ubiquinol-cytochrome c reductase)"/>
    <property type="match status" value="1"/>
</dbReference>
<evidence type="ECO:0000256" key="9">
    <source>
        <dbReference type="ARBA" id="ARBA00022723"/>
    </source>
</evidence>
<evidence type="ECO:0000256" key="12">
    <source>
        <dbReference type="ARBA" id="ARBA00023004"/>
    </source>
</evidence>
<dbReference type="RefSeq" id="WP_058480082.1">
    <property type="nucleotide sequence ID" value="NZ_CAAAIQ010000007.1"/>
</dbReference>
<evidence type="ECO:0000256" key="17">
    <source>
        <dbReference type="SAM" id="Phobius"/>
    </source>
</evidence>
<dbReference type="OrthoDB" id="9804503at2"/>
<proteinExistence type="inferred from homology"/>
<evidence type="ECO:0000256" key="16">
    <source>
        <dbReference type="RuleBase" id="RU003385"/>
    </source>
</evidence>
<evidence type="ECO:0000256" key="14">
    <source>
        <dbReference type="PIRSR" id="PIRSR038885-1"/>
    </source>
</evidence>
<dbReference type="Pfam" id="PF00033">
    <property type="entry name" value="Cytochrome_B"/>
    <property type="match status" value="1"/>
</dbReference>
<feature type="transmembrane region" description="Helical" evidence="17">
    <location>
        <begin position="307"/>
        <end position="326"/>
    </location>
</feature>
<comment type="subcellular location">
    <subcellularLocation>
        <location evidence="2">Membrane</location>
        <topology evidence="2">Multi-pass membrane protein</topology>
    </subcellularLocation>
</comment>
<evidence type="ECO:0000256" key="11">
    <source>
        <dbReference type="ARBA" id="ARBA00022989"/>
    </source>
</evidence>
<keyword evidence="10 16" id="KW-0249">Electron transport</keyword>
<dbReference type="GO" id="GO:0022904">
    <property type="term" value="P:respiratory electron transport chain"/>
    <property type="evidence" value="ECO:0007669"/>
    <property type="project" value="InterPro"/>
</dbReference>
<comment type="cofactor">
    <cofactor evidence="15">
        <name>heme</name>
        <dbReference type="ChEBI" id="CHEBI:30413"/>
    </cofactor>
    <text evidence="15">Binds 2 heme groups non-covalently.</text>
</comment>
<dbReference type="PANTHER" id="PTHR19271:SF16">
    <property type="entry name" value="CYTOCHROME B"/>
    <property type="match status" value="1"/>
</dbReference>
<dbReference type="GO" id="GO:0046872">
    <property type="term" value="F:metal ion binding"/>
    <property type="evidence" value="ECO:0007669"/>
    <property type="project" value="UniProtKB-KW"/>
</dbReference>
<feature type="binding site" evidence="14">
    <location>
        <position position="208"/>
    </location>
    <ligand>
        <name>a ubiquinone</name>
        <dbReference type="ChEBI" id="CHEBI:16389"/>
    </ligand>
</feature>
<feature type="transmembrane region" description="Helical" evidence="17">
    <location>
        <begin position="151"/>
        <end position="172"/>
    </location>
</feature>
<keyword evidence="5 16" id="KW-0813">Transport</keyword>
<dbReference type="GO" id="GO:0045275">
    <property type="term" value="C:respiratory chain complex III"/>
    <property type="evidence" value="ECO:0007669"/>
    <property type="project" value="InterPro"/>
</dbReference>
<dbReference type="PANTHER" id="PTHR19271">
    <property type="entry name" value="CYTOCHROME B"/>
    <property type="match status" value="1"/>
</dbReference>
<name>A0A0W1AD85_9GAMM</name>
<feature type="transmembrane region" description="Helical" evidence="17">
    <location>
        <begin position="33"/>
        <end position="60"/>
    </location>
</feature>
<feature type="binding site" description="axial binding residue" evidence="15">
    <location>
        <position position="101"/>
    </location>
    <ligand>
        <name>heme b</name>
        <dbReference type="ChEBI" id="CHEBI:60344"/>
        <label>b566</label>
    </ligand>
    <ligandPart>
        <name>Fe</name>
        <dbReference type="ChEBI" id="CHEBI:18248"/>
    </ligandPart>
</feature>
<dbReference type="InterPro" id="IPR005798">
    <property type="entry name" value="Cyt_b/b6_C"/>
</dbReference>
<dbReference type="CDD" id="cd00284">
    <property type="entry name" value="Cytochrome_b_N"/>
    <property type="match status" value="1"/>
</dbReference>
<dbReference type="GO" id="GO:0016491">
    <property type="term" value="F:oxidoreductase activity"/>
    <property type="evidence" value="ECO:0007669"/>
    <property type="project" value="InterPro"/>
</dbReference>
<feature type="transmembrane region" description="Helical" evidence="17">
    <location>
        <begin position="338"/>
        <end position="357"/>
    </location>
</feature>
<dbReference type="InterPro" id="IPR016174">
    <property type="entry name" value="Di-haem_cyt_TM"/>
</dbReference>
<evidence type="ECO:0000256" key="7">
    <source>
        <dbReference type="ARBA" id="ARBA00022660"/>
    </source>
</evidence>
<dbReference type="InterPro" id="IPR005797">
    <property type="entry name" value="Cyt_b/b6_N"/>
</dbReference>
<keyword evidence="9 15" id="KW-0479">Metal-binding</keyword>
<evidence type="ECO:0000256" key="1">
    <source>
        <dbReference type="ARBA" id="ARBA00002444"/>
    </source>
</evidence>
<dbReference type="PIRSF" id="PIRSF038885">
    <property type="entry name" value="COB"/>
    <property type="match status" value="1"/>
</dbReference>
<reference evidence="20 21" key="1">
    <citation type="submission" date="2015-11" db="EMBL/GenBank/DDBJ databases">
        <title>Genomic analysis of 38 Legionella species identifies large and diverse effector repertoires.</title>
        <authorList>
            <person name="Burstein D."/>
            <person name="Amaro F."/>
            <person name="Zusman T."/>
            <person name="Lifshitz Z."/>
            <person name="Cohen O."/>
            <person name="Gilbert J.A."/>
            <person name="Pupko T."/>
            <person name="Shuman H.A."/>
            <person name="Segal G."/>
        </authorList>
    </citation>
    <scope>NUCLEOTIDE SEQUENCE [LARGE SCALE GENOMIC DNA]</scope>
    <source>
        <strain evidence="20 21">ATCC 51914</strain>
    </source>
</reference>
<comment type="similarity">
    <text evidence="16">Belongs to the cytochrome b family.</text>
</comment>
<feature type="transmembrane region" description="Helical" evidence="17">
    <location>
        <begin position="369"/>
        <end position="388"/>
    </location>
</feature>
<dbReference type="EMBL" id="LNZB01000036">
    <property type="protein sequence ID" value="KTD79305.1"/>
    <property type="molecule type" value="Genomic_DNA"/>
</dbReference>
<keyword evidence="6 15" id="KW-0349">Heme</keyword>
<accession>A0A0W1AD85</accession>
<keyword evidence="11 17" id="KW-1133">Transmembrane helix</keyword>
<dbReference type="Gene3D" id="1.20.810.10">
    <property type="entry name" value="Cytochrome Bc1 Complex, Chain C"/>
    <property type="match status" value="1"/>
</dbReference>
<organism evidence="20 21">
    <name type="scientific">Legionella waltersii</name>
    <dbReference type="NCBI Taxonomy" id="66969"/>
    <lineage>
        <taxon>Bacteria</taxon>
        <taxon>Pseudomonadati</taxon>
        <taxon>Pseudomonadota</taxon>
        <taxon>Gammaproteobacteria</taxon>
        <taxon>Legionellales</taxon>
        <taxon>Legionellaceae</taxon>
        <taxon>Legionella</taxon>
    </lineage>
</organism>
<feature type="binding site" description="axial binding residue" evidence="15">
    <location>
        <position position="203"/>
    </location>
    <ligand>
        <name>heme b</name>
        <dbReference type="ChEBI" id="CHEBI:60344"/>
        <label>b566</label>
    </ligand>
    <ligandPart>
        <name>Fe</name>
        <dbReference type="ChEBI" id="CHEBI:18248"/>
    </ligandPart>
</feature>
<keyword evidence="7 16" id="KW-0679">Respiratory chain</keyword>
<feature type="binding site" description="axial binding residue" evidence="15">
    <location>
        <position position="87"/>
    </location>
    <ligand>
        <name>heme b</name>
        <dbReference type="ChEBI" id="CHEBI:60344"/>
        <label>b562</label>
    </ligand>
    <ligandPart>
        <name>Fe</name>
        <dbReference type="ChEBI" id="CHEBI:18248"/>
    </ligandPart>
</feature>
<dbReference type="PATRIC" id="fig|66969.6.peg.1511"/>
<evidence type="ECO:0000256" key="2">
    <source>
        <dbReference type="ARBA" id="ARBA00004141"/>
    </source>
</evidence>
<dbReference type="InterPro" id="IPR027387">
    <property type="entry name" value="Cytb/b6-like_sf"/>
</dbReference>
<comment type="function">
    <text evidence="1 16">Component of the ubiquinol-cytochrome c reductase complex (complex III or cytochrome b-c1 complex), which is a respiratory chain that generates an electrochemical potential coupled to ATP synthesis.</text>
</comment>
<dbReference type="PROSITE" id="PS51003">
    <property type="entry name" value="CYTB_CTER"/>
    <property type="match status" value="1"/>
</dbReference>
<gene>
    <name evidence="20" type="primary">petB</name>
    <name evidence="20" type="ORF">Lwal_1377</name>
</gene>
<evidence type="ECO:0000256" key="15">
    <source>
        <dbReference type="PIRSR" id="PIRSR038885-2"/>
    </source>
</evidence>
<dbReference type="InterPro" id="IPR048259">
    <property type="entry name" value="Cytochrome_b_N_euk/bac"/>
</dbReference>
<feature type="domain" description="Cytochrome b/b6 N-terminal region profile" evidence="18">
    <location>
        <begin position="4"/>
        <end position="216"/>
    </location>
</feature>
<evidence type="ECO:0000259" key="19">
    <source>
        <dbReference type="PROSITE" id="PS51003"/>
    </source>
</evidence>
<evidence type="ECO:0000256" key="13">
    <source>
        <dbReference type="ARBA" id="ARBA00023136"/>
    </source>
</evidence>
<comment type="cofactor">
    <cofactor evidence="16">
        <name>heme b</name>
        <dbReference type="ChEBI" id="CHEBI:60344"/>
    </cofactor>
    <text evidence="16">Binds 2 heme groups non-covalently.</text>
</comment>
<evidence type="ECO:0000256" key="10">
    <source>
        <dbReference type="ARBA" id="ARBA00022982"/>
    </source>
</evidence>
<keyword evidence="12 15" id="KW-0408">Iron</keyword>
<keyword evidence="13 17" id="KW-0472">Membrane</keyword>
<dbReference type="PROSITE" id="PS51002">
    <property type="entry name" value="CYTB_NTER"/>
    <property type="match status" value="1"/>
</dbReference>
<feature type="transmembrane region" description="Helical" evidence="17">
    <location>
        <begin position="245"/>
        <end position="262"/>
    </location>
</feature>
<sequence>MSGLVNWLDARFPLLSTWKDHFSNYYAPKNFNFFYFFGSLALVVLFNQVLTGLWLTMFYTPNSEQAFASVEFIMRDINFGWLFRYMHSTGASAFFIVIYLHMFRGVLYGSYQKPRELVWLLGMFLYLMLMAEAFFGYLLPWGQMSYWGAEVITSLFGAIPYVGKSLVVWLRGDFSVANATLQRFFALHVIGIPLLMIVLVFLHIVALHKVGSNNPEGIEIKKALNKEGHPLDGIPLHPYYTVKDLVAVIVFFIFFFAVVFYLPEMGGYFLEHANFTPANPMVTPDHIAPVWYLAPFYAILRAIPDKLMGIACMGGAIILLFFLPWLDRSKVKSIRYKGILSKLFLGVFAISFLLLGYLGTSPVSPINLILARIGTVLYFSFFIFMPIYSRIETTREVPSRIGSI</sequence>